<dbReference type="PANTHER" id="PTHR13929:SF0">
    <property type="entry name" value="UBIA PRENYLTRANSFERASE DOMAIN-CONTAINING PROTEIN 1"/>
    <property type="match status" value="1"/>
</dbReference>
<dbReference type="GO" id="GO:0016020">
    <property type="term" value="C:membrane"/>
    <property type="evidence" value="ECO:0007669"/>
    <property type="project" value="UniProtKB-SubCell"/>
</dbReference>
<feature type="transmembrane region" description="Helical" evidence="8">
    <location>
        <begin position="132"/>
        <end position="151"/>
    </location>
</feature>
<dbReference type="UniPathway" id="UPA00079"/>
<feature type="transmembrane region" description="Helical" evidence="8">
    <location>
        <begin position="257"/>
        <end position="279"/>
    </location>
</feature>
<keyword evidence="3" id="KW-0474">Menaquinone biosynthesis</keyword>
<feature type="transmembrane region" description="Helical" evidence="8">
    <location>
        <begin position="188"/>
        <end position="206"/>
    </location>
</feature>
<dbReference type="PANTHER" id="PTHR13929">
    <property type="entry name" value="1,4-DIHYDROXY-2-NAPHTHOATE OCTAPRENYLTRANSFERASE"/>
    <property type="match status" value="1"/>
</dbReference>
<comment type="caution">
    <text evidence="9">The sequence shown here is derived from an EMBL/GenBank/DDBJ whole genome shotgun (WGS) entry which is preliminary data.</text>
</comment>
<reference evidence="9" key="1">
    <citation type="journal article" date="2015" name="Nature">
        <title>Complex archaea that bridge the gap between prokaryotes and eukaryotes.</title>
        <authorList>
            <person name="Spang A."/>
            <person name="Saw J.H."/>
            <person name="Jorgensen S.L."/>
            <person name="Zaremba-Niedzwiedzka K."/>
            <person name="Martijn J."/>
            <person name="Lind A.E."/>
            <person name="van Eijk R."/>
            <person name="Schleper C."/>
            <person name="Guy L."/>
            <person name="Ettema T.J."/>
        </authorList>
    </citation>
    <scope>NUCLEOTIDE SEQUENCE</scope>
</reference>
<sequence>MEKRYSATLDDYNSVVKGEFEINLMVNSQMLFKKFSAKAWSWIKISRLHFYPVPWIAYSLGTAAAYSMYRKFSLSIYVLGYVFLFLVELCSVLTNEYFDFKTDRQNKNPGFFNGGSRVLVENRLVFKEVRTAIAILLLLILGTGYVLLKISSDVKPVLMVSFLCTGLFLGLGYTLPPLKFSYHGIGEIVVAITFSPYLILCGYVFQSGVWKDAFPWHISIPLLFAIFSAITISGVPDFQADRAAKKRTIAVIFGPRVAIMLSGICISVAALSWIVLYYFDILKGWSVILIFVVLLHALVLLTVLFKLMRSAHFDRKINRVMVLTLSYMLWFCLIPLLSLVL</sequence>
<keyword evidence="6 8" id="KW-1133">Transmembrane helix</keyword>
<protein>
    <recommendedName>
        <fullName evidence="10">1,4-dihydroxy-2-naphthoate octaprenyltransferase</fullName>
    </recommendedName>
</protein>
<dbReference type="InterPro" id="IPR026046">
    <property type="entry name" value="UBIAD1"/>
</dbReference>
<keyword evidence="4" id="KW-0808">Transferase</keyword>
<evidence type="ECO:0000256" key="2">
    <source>
        <dbReference type="ARBA" id="ARBA00004863"/>
    </source>
</evidence>
<keyword evidence="7 8" id="KW-0472">Membrane</keyword>
<feature type="transmembrane region" description="Helical" evidence="8">
    <location>
        <begin position="320"/>
        <end position="340"/>
    </location>
</feature>
<dbReference type="AlphaFoldDB" id="A0A0F9SBA7"/>
<evidence type="ECO:0000256" key="4">
    <source>
        <dbReference type="ARBA" id="ARBA00022679"/>
    </source>
</evidence>
<proteinExistence type="predicted"/>
<feature type="transmembrane region" description="Helical" evidence="8">
    <location>
        <begin position="218"/>
        <end position="236"/>
    </location>
</feature>
<feature type="transmembrane region" description="Helical" evidence="8">
    <location>
        <begin position="285"/>
        <end position="308"/>
    </location>
</feature>
<dbReference type="InterPro" id="IPR044878">
    <property type="entry name" value="UbiA_sf"/>
</dbReference>
<dbReference type="EMBL" id="LAZR01000722">
    <property type="protein sequence ID" value="KKN59562.1"/>
    <property type="molecule type" value="Genomic_DNA"/>
</dbReference>
<evidence type="ECO:0000256" key="3">
    <source>
        <dbReference type="ARBA" id="ARBA00022428"/>
    </source>
</evidence>
<dbReference type="Pfam" id="PF01040">
    <property type="entry name" value="UbiA"/>
    <property type="match status" value="1"/>
</dbReference>
<dbReference type="CDD" id="cd13962">
    <property type="entry name" value="PT_UbiA_UBIAD1"/>
    <property type="match status" value="1"/>
</dbReference>
<keyword evidence="5 8" id="KW-0812">Transmembrane</keyword>
<dbReference type="InterPro" id="IPR000537">
    <property type="entry name" value="UbiA_prenyltransferase"/>
</dbReference>
<dbReference type="GO" id="GO:0004659">
    <property type="term" value="F:prenyltransferase activity"/>
    <property type="evidence" value="ECO:0007669"/>
    <property type="project" value="InterPro"/>
</dbReference>
<comment type="pathway">
    <text evidence="2">Quinol/quinone metabolism; menaquinone biosynthesis.</text>
</comment>
<evidence type="ECO:0000256" key="7">
    <source>
        <dbReference type="ARBA" id="ARBA00023136"/>
    </source>
</evidence>
<feature type="transmembrane region" description="Helical" evidence="8">
    <location>
        <begin position="75"/>
        <end position="98"/>
    </location>
</feature>
<evidence type="ECO:0008006" key="10">
    <source>
        <dbReference type="Google" id="ProtNLM"/>
    </source>
</evidence>
<evidence type="ECO:0000256" key="8">
    <source>
        <dbReference type="SAM" id="Phobius"/>
    </source>
</evidence>
<organism evidence="9">
    <name type="scientific">marine sediment metagenome</name>
    <dbReference type="NCBI Taxonomy" id="412755"/>
    <lineage>
        <taxon>unclassified sequences</taxon>
        <taxon>metagenomes</taxon>
        <taxon>ecological metagenomes</taxon>
    </lineage>
</organism>
<evidence type="ECO:0000256" key="5">
    <source>
        <dbReference type="ARBA" id="ARBA00022692"/>
    </source>
</evidence>
<dbReference type="GO" id="GO:0042371">
    <property type="term" value="P:vitamin K biosynthetic process"/>
    <property type="evidence" value="ECO:0007669"/>
    <property type="project" value="TreeGrafter"/>
</dbReference>
<name>A0A0F9SBA7_9ZZZZ</name>
<accession>A0A0F9SBA7</accession>
<gene>
    <name evidence="9" type="ORF">LCGC14_0540690</name>
</gene>
<feature type="transmembrane region" description="Helical" evidence="8">
    <location>
        <begin position="48"/>
        <end position="69"/>
    </location>
</feature>
<feature type="transmembrane region" description="Helical" evidence="8">
    <location>
        <begin position="157"/>
        <end position="176"/>
    </location>
</feature>
<evidence type="ECO:0000313" key="9">
    <source>
        <dbReference type="EMBL" id="KKN59562.1"/>
    </source>
</evidence>
<evidence type="ECO:0000256" key="6">
    <source>
        <dbReference type="ARBA" id="ARBA00022989"/>
    </source>
</evidence>
<dbReference type="PIRSF" id="PIRSF005355">
    <property type="entry name" value="UBIAD1"/>
    <property type="match status" value="1"/>
</dbReference>
<comment type="subcellular location">
    <subcellularLocation>
        <location evidence="1">Membrane</location>
        <topology evidence="1">Multi-pass membrane protein</topology>
    </subcellularLocation>
</comment>
<evidence type="ECO:0000256" key="1">
    <source>
        <dbReference type="ARBA" id="ARBA00004141"/>
    </source>
</evidence>
<dbReference type="GO" id="GO:0009234">
    <property type="term" value="P:menaquinone biosynthetic process"/>
    <property type="evidence" value="ECO:0007669"/>
    <property type="project" value="UniProtKB-UniPathway"/>
</dbReference>
<dbReference type="Gene3D" id="1.10.357.140">
    <property type="entry name" value="UbiA prenyltransferase"/>
    <property type="match status" value="1"/>
</dbReference>